<gene>
    <name evidence="12" type="ORF">HNAJ_LOCUS10625</name>
</gene>
<dbReference type="SUPFAM" id="SSF52540">
    <property type="entry name" value="P-loop containing nucleoside triphosphate hydrolases"/>
    <property type="match status" value="2"/>
</dbReference>
<dbReference type="GO" id="GO:0016787">
    <property type="term" value="F:hydrolase activity"/>
    <property type="evidence" value="ECO:0007669"/>
    <property type="project" value="UniProtKB-KW"/>
</dbReference>
<dbReference type="OrthoDB" id="10261904at2759"/>
<evidence type="ECO:0000256" key="5">
    <source>
        <dbReference type="ARBA" id="ARBA00022840"/>
    </source>
</evidence>
<protein>
    <recommendedName>
        <fullName evidence="1">RNA helicase</fullName>
        <ecNumber evidence="1">3.6.4.13</ecNumber>
    </recommendedName>
</protein>
<evidence type="ECO:0000259" key="11">
    <source>
        <dbReference type="PROSITE" id="PS51195"/>
    </source>
</evidence>
<feature type="domain" description="DEAD-box RNA helicase Q" evidence="11">
    <location>
        <begin position="2"/>
        <end position="30"/>
    </location>
</feature>
<dbReference type="GO" id="GO:0003724">
    <property type="term" value="F:RNA helicase activity"/>
    <property type="evidence" value="ECO:0007669"/>
    <property type="project" value="UniProtKB-EC"/>
</dbReference>
<evidence type="ECO:0000256" key="7">
    <source>
        <dbReference type="RuleBase" id="RU000492"/>
    </source>
</evidence>
<feature type="compositionally biased region" description="Basic residues" evidence="8">
    <location>
        <begin position="659"/>
        <end position="670"/>
    </location>
</feature>
<reference evidence="12 13" key="2">
    <citation type="submission" date="2018-11" db="EMBL/GenBank/DDBJ databases">
        <authorList>
            <consortium name="Pathogen Informatics"/>
        </authorList>
    </citation>
    <scope>NUCLEOTIDE SEQUENCE [LARGE SCALE GENOMIC DNA]</scope>
</reference>
<dbReference type="PROSITE" id="PS51194">
    <property type="entry name" value="HELICASE_CTER"/>
    <property type="match status" value="1"/>
</dbReference>
<evidence type="ECO:0000256" key="4">
    <source>
        <dbReference type="ARBA" id="ARBA00022806"/>
    </source>
</evidence>
<dbReference type="PROSITE" id="PS51192">
    <property type="entry name" value="HELICASE_ATP_BIND_1"/>
    <property type="match status" value="1"/>
</dbReference>
<keyword evidence="5 7" id="KW-0067">ATP-binding</keyword>
<dbReference type="InterPro" id="IPR027417">
    <property type="entry name" value="P-loop_NTPase"/>
</dbReference>
<dbReference type="WBParaSite" id="HNAJ_0001063001-mRNA-1">
    <property type="protein sequence ID" value="HNAJ_0001063001-mRNA-1"/>
    <property type="gene ID" value="HNAJ_0001063001"/>
</dbReference>
<dbReference type="InterPro" id="IPR014014">
    <property type="entry name" value="RNA_helicase_DEAD_Q_motif"/>
</dbReference>
<dbReference type="InterPro" id="IPR001650">
    <property type="entry name" value="Helicase_C-like"/>
</dbReference>
<sequence>MTSFKDLGLNDQILQAIERLGWKVPTEIQARSIPYALKGRNLIGLAETGSGKTGAYVIPILQELMVSPKHYFALILTPTRELAAQVQAQCNAFGTAIGLNTVLLVGGTPIVDQANQMAMKPPHILIATPGRFIDHLKRTKGFDEIKLKNMKFLVIDEADRMLGSDFESVIEKVLVVLPPKRQTFLFSATMTEKVGKLQRASLRDPVRISTRTNKFQTVESLRQYVLLVPQAELETYLVYLVRTAFSPTSSTIEGLEVIKLNPDETHSEDMGSRTESMGSAIIFTRTRETSNKLSLLLRQFLNTPVITLNGDMPQAQRLGALSKFKRLPASVLVATDVASRGLDIPQVGLVINFDVPLDAKIYMHRVGRTARAGRQGAALTLLTQFSVVFYMKEIENHLVNTTRNADGEKVMEEAKVPSLLEPGTPADAALDAAVAELHVEVQAALALASKMSGRSTFIGGERYSLRLVMPFPYMHTNGVLFRSLAGKLLKKLSELSSDSYVGGSNLDSCQCLLFDVTVSIGELIHTLQFLQQQHLTLDSIEVGFSSNCFLLTVESLRKKPGKREAFIAVDDMKTLSTSEIGAPEGSRKRTAWASEASEEKKAQISEVLSAVSFSEVPEPSVTSYGPTKSLKYKKRERKGKKVGPPRDATAMKRNVPMKSKNKAVKRLFKR</sequence>
<dbReference type="PANTHER" id="PTHR47959">
    <property type="entry name" value="ATP-DEPENDENT RNA HELICASE RHLE-RELATED"/>
    <property type="match status" value="1"/>
</dbReference>
<dbReference type="PROSITE" id="PS51195">
    <property type="entry name" value="Q_MOTIF"/>
    <property type="match status" value="1"/>
</dbReference>
<keyword evidence="2 7" id="KW-0547">Nucleotide-binding</keyword>
<dbReference type="InterPro" id="IPR050079">
    <property type="entry name" value="DEAD_box_RNA_helicase"/>
</dbReference>
<dbReference type="Gene3D" id="3.40.50.300">
    <property type="entry name" value="P-loop containing nucleotide triphosphate hydrolases"/>
    <property type="match status" value="2"/>
</dbReference>
<feature type="domain" description="Helicase ATP-binding" evidence="9">
    <location>
        <begin position="33"/>
        <end position="208"/>
    </location>
</feature>
<evidence type="ECO:0000259" key="9">
    <source>
        <dbReference type="PROSITE" id="PS51192"/>
    </source>
</evidence>
<comment type="similarity">
    <text evidence="7">Belongs to the DEAD box helicase family.</text>
</comment>
<evidence type="ECO:0000256" key="8">
    <source>
        <dbReference type="SAM" id="MobiDB-lite"/>
    </source>
</evidence>
<dbReference type="InterPro" id="IPR000629">
    <property type="entry name" value="RNA-helicase_DEAD-box_CS"/>
</dbReference>
<feature type="short sequence motif" description="Q motif" evidence="6">
    <location>
        <begin position="2"/>
        <end position="30"/>
    </location>
</feature>
<dbReference type="InterPro" id="IPR014001">
    <property type="entry name" value="Helicase_ATP-bd"/>
</dbReference>
<dbReference type="Proteomes" id="UP000278807">
    <property type="component" value="Unassembled WGS sequence"/>
</dbReference>
<proteinExistence type="inferred from homology"/>
<dbReference type="AlphaFoldDB" id="A0A0R3TSK2"/>
<dbReference type="EMBL" id="UZAE01013134">
    <property type="protein sequence ID" value="VDO08388.1"/>
    <property type="molecule type" value="Genomic_DNA"/>
</dbReference>
<feature type="domain" description="Helicase C-terminal" evidence="10">
    <location>
        <begin position="266"/>
        <end position="417"/>
    </location>
</feature>
<evidence type="ECO:0000313" key="13">
    <source>
        <dbReference type="Proteomes" id="UP000278807"/>
    </source>
</evidence>
<accession>A0A0R3TSK2</accession>
<dbReference type="PANTHER" id="PTHR47959:SF24">
    <property type="entry name" value="ATP-DEPENDENT RNA HELICASE"/>
    <property type="match status" value="1"/>
</dbReference>
<dbReference type="Pfam" id="PF00271">
    <property type="entry name" value="Helicase_C"/>
    <property type="match status" value="1"/>
</dbReference>
<dbReference type="GO" id="GO:0005829">
    <property type="term" value="C:cytosol"/>
    <property type="evidence" value="ECO:0007669"/>
    <property type="project" value="TreeGrafter"/>
</dbReference>
<evidence type="ECO:0000256" key="6">
    <source>
        <dbReference type="PROSITE-ProRule" id="PRU00552"/>
    </source>
</evidence>
<dbReference type="GO" id="GO:0003676">
    <property type="term" value="F:nucleic acid binding"/>
    <property type="evidence" value="ECO:0007669"/>
    <property type="project" value="InterPro"/>
</dbReference>
<dbReference type="Pfam" id="PF00270">
    <property type="entry name" value="DEAD"/>
    <property type="match status" value="1"/>
</dbReference>
<evidence type="ECO:0000259" key="10">
    <source>
        <dbReference type="PROSITE" id="PS51194"/>
    </source>
</evidence>
<feature type="compositionally biased region" description="Basic residues" evidence="8">
    <location>
        <begin position="630"/>
        <end position="643"/>
    </location>
</feature>
<keyword evidence="3 7" id="KW-0378">Hydrolase</keyword>
<evidence type="ECO:0000256" key="2">
    <source>
        <dbReference type="ARBA" id="ARBA00022741"/>
    </source>
</evidence>
<dbReference type="GO" id="GO:0005524">
    <property type="term" value="F:ATP binding"/>
    <property type="evidence" value="ECO:0007669"/>
    <property type="project" value="UniProtKB-KW"/>
</dbReference>
<dbReference type="PROSITE" id="PS00039">
    <property type="entry name" value="DEAD_ATP_HELICASE"/>
    <property type="match status" value="1"/>
</dbReference>
<evidence type="ECO:0000256" key="3">
    <source>
        <dbReference type="ARBA" id="ARBA00022801"/>
    </source>
</evidence>
<keyword evidence="13" id="KW-1185">Reference proteome</keyword>
<keyword evidence="4 7" id="KW-0347">Helicase</keyword>
<feature type="region of interest" description="Disordered" evidence="8">
    <location>
        <begin position="613"/>
        <end position="670"/>
    </location>
</feature>
<name>A0A0R3TSK2_RODNA</name>
<dbReference type="CDD" id="cd18787">
    <property type="entry name" value="SF2_C_DEAD"/>
    <property type="match status" value="1"/>
</dbReference>
<evidence type="ECO:0000313" key="14">
    <source>
        <dbReference type="WBParaSite" id="HNAJ_0001063001-mRNA-1"/>
    </source>
</evidence>
<dbReference type="InterPro" id="IPR011545">
    <property type="entry name" value="DEAD/DEAH_box_helicase_dom"/>
</dbReference>
<evidence type="ECO:0000256" key="1">
    <source>
        <dbReference type="ARBA" id="ARBA00012552"/>
    </source>
</evidence>
<organism evidence="14">
    <name type="scientific">Rodentolepis nana</name>
    <name type="common">Dwarf tapeworm</name>
    <name type="synonym">Hymenolepis nana</name>
    <dbReference type="NCBI Taxonomy" id="102285"/>
    <lineage>
        <taxon>Eukaryota</taxon>
        <taxon>Metazoa</taxon>
        <taxon>Spiralia</taxon>
        <taxon>Lophotrochozoa</taxon>
        <taxon>Platyhelminthes</taxon>
        <taxon>Cestoda</taxon>
        <taxon>Eucestoda</taxon>
        <taxon>Cyclophyllidea</taxon>
        <taxon>Hymenolepididae</taxon>
        <taxon>Rodentolepis</taxon>
    </lineage>
</organism>
<dbReference type="EC" id="3.6.4.13" evidence="1"/>
<dbReference type="STRING" id="102285.A0A0R3TSK2"/>
<evidence type="ECO:0000313" key="12">
    <source>
        <dbReference type="EMBL" id="VDO08388.1"/>
    </source>
</evidence>
<dbReference type="SMART" id="SM00487">
    <property type="entry name" value="DEXDc"/>
    <property type="match status" value="1"/>
</dbReference>
<dbReference type="SMART" id="SM00490">
    <property type="entry name" value="HELICc"/>
    <property type="match status" value="1"/>
</dbReference>
<reference evidence="14" key="1">
    <citation type="submission" date="2017-02" db="UniProtKB">
        <authorList>
            <consortium name="WormBaseParasite"/>
        </authorList>
    </citation>
    <scope>IDENTIFICATION</scope>
</reference>